<sequence length="64" mass="6783">MTDSLHYALVGAGAGIAVGGPFFTGPVEMVEATRPDVVIVCVLHPYISLGLDEDLSARDRTQPR</sequence>
<comment type="caution">
    <text evidence="1">The sequence shown here is derived from an EMBL/GenBank/DDBJ whole genome shotgun (WGS) entry which is preliminary data.</text>
</comment>
<proteinExistence type="predicted"/>
<protein>
    <submittedName>
        <fullName evidence="1">Uncharacterized protein</fullName>
    </submittedName>
</protein>
<gene>
    <name evidence="1" type="ORF">CUN48_05925</name>
</gene>
<evidence type="ECO:0000313" key="1">
    <source>
        <dbReference type="EMBL" id="PJF47983.1"/>
    </source>
</evidence>
<reference evidence="1 2" key="1">
    <citation type="submission" date="2017-11" db="EMBL/GenBank/DDBJ databases">
        <title>Evolution of Phototrophy in the Chloroflexi Phylum Driven by Horizontal Gene Transfer.</title>
        <authorList>
            <person name="Ward L.M."/>
            <person name="Hemp J."/>
            <person name="Shih P.M."/>
            <person name="Mcglynn S.E."/>
            <person name="Fischer W."/>
        </authorList>
    </citation>
    <scope>NUCLEOTIDE SEQUENCE [LARGE SCALE GENOMIC DNA]</scope>
    <source>
        <strain evidence="1">JP3_7</strain>
    </source>
</reference>
<dbReference type="AlphaFoldDB" id="A0A2M8QDU9"/>
<evidence type="ECO:0000313" key="2">
    <source>
        <dbReference type="Proteomes" id="UP000230790"/>
    </source>
</evidence>
<dbReference type="Proteomes" id="UP000230790">
    <property type="component" value="Unassembled WGS sequence"/>
</dbReference>
<name>A0A2M8QDU9_9CHLR</name>
<accession>A0A2M8QDU9</accession>
<organism evidence="1 2">
    <name type="scientific">Candidatus Thermofonsia Clade 3 bacterium</name>
    <dbReference type="NCBI Taxonomy" id="2364212"/>
    <lineage>
        <taxon>Bacteria</taxon>
        <taxon>Bacillati</taxon>
        <taxon>Chloroflexota</taxon>
        <taxon>Candidatus Thermofontia</taxon>
        <taxon>Candidatus Thermofonsia Clade 3</taxon>
    </lineage>
</organism>
<dbReference type="EMBL" id="PGTN01000028">
    <property type="protein sequence ID" value="PJF47983.1"/>
    <property type="molecule type" value="Genomic_DNA"/>
</dbReference>